<dbReference type="InParanoid" id="W4KLT0"/>
<dbReference type="Proteomes" id="UP000030671">
    <property type="component" value="Unassembled WGS sequence"/>
</dbReference>
<gene>
    <name evidence="1" type="ORF">HETIRDRAFT_167766</name>
</gene>
<dbReference type="RefSeq" id="XP_009542808.1">
    <property type="nucleotide sequence ID" value="XM_009544513.1"/>
</dbReference>
<proteinExistence type="predicted"/>
<evidence type="ECO:0000313" key="1">
    <source>
        <dbReference type="EMBL" id="ETW86021.1"/>
    </source>
</evidence>
<evidence type="ECO:0000313" key="2">
    <source>
        <dbReference type="Proteomes" id="UP000030671"/>
    </source>
</evidence>
<reference evidence="1 2" key="1">
    <citation type="journal article" date="2012" name="New Phytol.">
        <title>Insight into trade-off between wood decay and parasitism from the genome of a fungal forest pathogen.</title>
        <authorList>
            <person name="Olson A."/>
            <person name="Aerts A."/>
            <person name="Asiegbu F."/>
            <person name="Belbahri L."/>
            <person name="Bouzid O."/>
            <person name="Broberg A."/>
            <person name="Canback B."/>
            <person name="Coutinho P.M."/>
            <person name="Cullen D."/>
            <person name="Dalman K."/>
            <person name="Deflorio G."/>
            <person name="van Diepen L.T."/>
            <person name="Dunand C."/>
            <person name="Duplessis S."/>
            <person name="Durling M."/>
            <person name="Gonthier P."/>
            <person name="Grimwood J."/>
            <person name="Fossdal C.G."/>
            <person name="Hansson D."/>
            <person name="Henrissat B."/>
            <person name="Hietala A."/>
            <person name="Himmelstrand K."/>
            <person name="Hoffmeister D."/>
            <person name="Hogberg N."/>
            <person name="James T.Y."/>
            <person name="Karlsson M."/>
            <person name="Kohler A."/>
            <person name="Kues U."/>
            <person name="Lee Y.H."/>
            <person name="Lin Y.C."/>
            <person name="Lind M."/>
            <person name="Lindquist E."/>
            <person name="Lombard V."/>
            <person name="Lucas S."/>
            <person name="Lunden K."/>
            <person name="Morin E."/>
            <person name="Murat C."/>
            <person name="Park J."/>
            <person name="Raffaello T."/>
            <person name="Rouze P."/>
            <person name="Salamov A."/>
            <person name="Schmutz J."/>
            <person name="Solheim H."/>
            <person name="Stahlberg J."/>
            <person name="Velez H."/>
            <person name="de Vries R.P."/>
            <person name="Wiebenga A."/>
            <person name="Woodward S."/>
            <person name="Yakovlev I."/>
            <person name="Garbelotto M."/>
            <person name="Martin F."/>
            <person name="Grigoriev I.V."/>
            <person name="Stenlid J."/>
        </authorList>
    </citation>
    <scope>NUCLEOTIDE SEQUENCE [LARGE SCALE GENOMIC DNA]</scope>
    <source>
        <strain evidence="1 2">TC 32-1</strain>
    </source>
</reference>
<dbReference type="KEGG" id="hir:HETIRDRAFT_167766"/>
<keyword evidence="2" id="KW-1185">Reference proteome</keyword>
<protein>
    <submittedName>
        <fullName evidence="1">Uncharacterized protein</fullName>
    </submittedName>
</protein>
<organism evidence="1 2">
    <name type="scientific">Heterobasidion irregulare (strain TC 32-1)</name>
    <dbReference type="NCBI Taxonomy" id="747525"/>
    <lineage>
        <taxon>Eukaryota</taxon>
        <taxon>Fungi</taxon>
        <taxon>Dikarya</taxon>
        <taxon>Basidiomycota</taxon>
        <taxon>Agaricomycotina</taxon>
        <taxon>Agaricomycetes</taxon>
        <taxon>Russulales</taxon>
        <taxon>Bondarzewiaceae</taxon>
        <taxon>Heterobasidion</taxon>
        <taxon>Heterobasidion annosum species complex</taxon>
    </lineage>
</organism>
<name>W4KLT0_HETIT</name>
<dbReference type="GeneID" id="20668133"/>
<dbReference type="AlphaFoldDB" id="W4KLT0"/>
<accession>W4KLT0</accession>
<sequence>MQLSFTRIVHNLDIAGSGWCDVEHMSSVDDGKVSADAFACLPLSAIIKIDSLD</sequence>
<dbReference type="EMBL" id="KI925455">
    <property type="protein sequence ID" value="ETW86021.1"/>
    <property type="molecule type" value="Genomic_DNA"/>
</dbReference>
<dbReference type="HOGENOM" id="CLU_3068938_0_0_1"/>